<dbReference type="InterPro" id="IPR041698">
    <property type="entry name" value="Methyltransf_25"/>
</dbReference>
<evidence type="ECO:0000256" key="2">
    <source>
        <dbReference type="ARBA" id="ARBA00022679"/>
    </source>
</evidence>
<reference evidence="4 5" key="1">
    <citation type="journal article" date="2019" name="Int. J. Syst. Evol. Microbiol.">
        <title>The Global Catalogue of Microorganisms (GCM) 10K type strain sequencing project: providing services to taxonomists for standard genome sequencing and annotation.</title>
        <authorList>
            <consortium name="The Broad Institute Genomics Platform"/>
            <consortium name="The Broad Institute Genome Sequencing Center for Infectious Disease"/>
            <person name="Wu L."/>
            <person name="Ma J."/>
        </authorList>
    </citation>
    <scope>NUCLEOTIDE SEQUENCE [LARGE SCALE GENOMIC DNA]</scope>
    <source>
        <strain evidence="4 5">JCM 11574</strain>
    </source>
</reference>
<dbReference type="CDD" id="cd02440">
    <property type="entry name" value="AdoMet_MTases"/>
    <property type="match status" value="1"/>
</dbReference>
<keyword evidence="1" id="KW-0489">Methyltransferase</keyword>
<dbReference type="SUPFAM" id="SSF53335">
    <property type="entry name" value="S-adenosyl-L-methionine-dependent methyltransferases"/>
    <property type="match status" value="1"/>
</dbReference>
<dbReference type="PANTHER" id="PTHR43861">
    <property type="entry name" value="TRANS-ACONITATE 2-METHYLTRANSFERASE-RELATED"/>
    <property type="match status" value="1"/>
</dbReference>
<dbReference type="PANTHER" id="PTHR43861:SF1">
    <property type="entry name" value="TRANS-ACONITATE 2-METHYLTRANSFERASE"/>
    <property type="match status" value="1"/>
</dbReference>
<dbReference type="Proteomes" id="UP001500893">
    <property type="component" value="Unassembled WGS sequence"/>
</dbReference>
<accession>A0ABN3VAC3</accession>
<evidence type="ECO:0000313" key="5">
    <source>
        <dbReference type="Proteomes" id="UP001500893"/>
    </source>
</evidence>
<evidence type="ECO:0000313" key="4">
    <source>
        <dbReference type="EMBL" id="GAA2786465.1"/>
    </source>
</evidence>
<organism evidence="4 5">
    <name type="scientific">Streptomyces rameus</name>
    <dbReference type="NCBI Taxonomy" id="68261"/>
    <lineage>
        <taxon>Bacteria</taxon>
        <taxon>Bacillati</taxon>
        <taxon>Actinomycetota</taxon>
        <taxon>Actinomycetes</taxon>
        <taxon>Kitasatosporales</taxon>
        <taxon>Streptomycetaceae</taxon>
        <taxon>Streptomyces</taxon>
    </lineage>
</organism>
<evidence type="ECO:0000259" key="3">
    <source>
        <dbReference type="Pfam" id="PF13649"/>
    </source>
</evidence>
<protein>
    <recommendedName>
        <fullName evidence="3">Methyltransferase domain-containing protein</fullName>
    </recommendedName>
</protein>
<gene>
    <name evidence="4" type="ORF">GCM10010521_75460</name>
</gene>
<comment type="caution">
    <text evidence="4">The sequence shown here is derived from an EMBL/GenBank/DDBJ whole genome shotgun (WGS) entry which is preliminary data.</text>
</comment>
<dbReference type="RefSeq" id="WP_345060911.1">
    <property type="nucleotide sequence ID" value="NZ_BAAAVM010000180.1"/>
</dbReference>
<dbReference type="InterPro" id="IPR029063">
    <property type="entry name" value="SAM-dependent_MTases_sf"/>
</dbReference>
<proteinExistence type="predicted"/>
<dbReference type="EMBL" id="BAAAVM010000180">
    <property type="protein sequence ID" value="GAA2786465.1"/>
    <property type="molecule type" value="Genomic_DNA"/>
</dbReference>
<evidence type="ECO:0000256" key="1">
    <source>
        <dbReference type="ARBA" id="ARBA00022603"/>
    </source>
</evidence>
<keyword evidence="2" id="KW-0808">Transferase</keyword>
<name>A0ABN3VAC3_9ACTN</name>
<dbReference type="Gene3D" id="3.40.50.150">
    <property type="entry name" value="Vaccinia Virus protein VP39"/>
    <property type="match status" value="1"/>
</dbReference>
<keyword evidence="5" id="KW-1185">Reference proteome</keyword>
<sequence length="290" mass="32413">MNTPQHDLQDENSAYGVEVRGYFAEKAEAYDDVDLQPYWMLSDRLLATALREDVLSRLPEDFAFLDAGGGTGRWTTFFAEEAPRSSGMLFDLTREMIDVARAKAERHGFADRVEFVEGDLTDVARTLKGRSFDLAFNFHNVLGFVADPEQTVKDLAGLLKPGGLLVSFLPSAWHAAYFNIGIGRLDEAEKALAKRGRFTDTMPDMHLYDVRRVEEIHAAAGLETAVLTGFPNLIYPGYQETQLHGSTRQLVDILEGENFDRVFAMENSIRLAQGIMGRGNNLFTIARRPA</sequence>
<dbReference type="Pfam" id="PF13649">
    <property type="entry name" value="Methyltransf_25"/>
    <property type="match status" value="1"/>
</dbReference>
<feature type="domain" description="Methyltransferase" evidence="3">
    <location>
        <begin position="65"/>
        <end position="163"/>
    </location>
</feature>